<dbReference type="Gene3D" id="1.20.1070.10">
    <property type="entry name" value="Rhodopsin 7-helix transmembrane proteins"/>
    <property type="match status" value="1"/>
</dbReference>
<dbReference type="EnsemblMetazoa" id="XM_038196782.1">
    <property type="protein sequence ID" value="XP_038052710.1"/>
    <property type="gene ID" value="LOC119725376"/>
</dbReference>
<dbReference type="PANTHER" id="PTHR45698">
    <property type="entry name" value="TRACE AMINE-ASSOCIATED RECEPTOR 19N-RELATED"/>
    <property type="match status" value="1"/>
</dbReference>
<dbReference type="SUPFAM" id="SSF81321">
    <property type="entry name" value="Family A G protein-coupled receptor-like"/>
    <property type="match status" value="1"/>
</dbReference>
<keyword evidence="8" id="KW-1185">Reference proteome</keyword>
<name>A0A913ZNL9_PATMI</name>
<dbReference type="Pfam" id="PF00001">
    <property type="entry name" value="7tm_1"/>
    <property type="match status" value="1"/>
</dbReference>
<dbReference type="GO" id="GO:0016020">
    <property type="term" value="C:membrane"/>
    <property type="evidence" value="ECO:0007669"/>
    <property type="project" value="UniProtKB-SubCell"/>
</dbReference>
<sequence>MAYALILQILQTVFGVLAMIGNGIVVVVIYKVPYMHTITDAFIFNQAAIDFVGSLYLILTVNIPRPDSYPDTPWFLFVCVWYRSLWAFYNSSTINLLALICERYIALVFPTRYLKFYAKRAMVAMVVAVWLFGPLTIGLYLAATVKFEDARCFITPSDLARVWSTILIVVTFVLPTLAMMFVFGHIYVKLRRTRQDHTNDDTTTSSEEQLQPVHRARRIALKTLLCVFVSFFVCWTPIQTVFLLFNFGLFVNLSSTGPLSVLVSANLGINPVIFAFKYKRFRRALSSLVHGTPLSENQNLQQSDAITLQSTADVTTPGPKI</sequence>
<dbReference type="InterPro" id="IPR017452">
    <property type="entry name" value="GPCR_Rhodpsn_7TM"/>
</dbReference>
<dbReference type="Proteomes" id="UP000887568">
    <property type="component" value="Unplaced"/>
</dbReference>
<protein>
    <recommendedName>
        <fullName evidence="6">G-protein coupled receptors family 1 profile domain-containing protein</fullName>
    </recommendedName>
</protein>
<keyword evidence="2 5" id="KW-0812">Transmembrane</keyword>
<dbReference type="OrthoDB" id="5950040at2759"/>
<evidence type="ECO:0000256" key="1">
    <source>
        <dbReference type="ARBA" id="ARBA00004370"/>
    </source>
</evidence>
<evidence type="ECO:0000256" key="3">
    <source>
        <dbReference type="ARBA" id="ARBA00022989"/>
    </source>
</evidence>
<accession>A0A913ZNL9</accession>
<feature type="transmembrane region" description="Helical" evidence="5">
    <location>
        <begin position="6"/>
        <end position="30"/>
    </location>
</feature>
<reference evidence="7" key="1">
    <citation type="submission" date="2022-11" db="UniProtKB">
        <authorList>
            <consortium name="EnsemblMetazoa"/>
        </authorList>
    </citation>
    <scope>IDENTIFICATION</scope>
</reference>
<evidence type="ECO:0000259" key="6">
    <source>
        <dbReference type="PROSITE" id="PS50262"/>
    </source>
</evidence>
<dbReference type="GeneID" id="119725376"/>
<feature type="transmembrane region" description="Helical" evidence="5">
    <location>
        <begin position="162"/>
        <end position="188"/>
    </location>
</feature>
<evidence type="ECO:0000256" key="2">
    <source>
        <dbReference type="ARBA" id="ARBA00022692"/>
    </source>
</evidence>
<feature type="transmembrane region" description="Helical" evidence="5">
    <location>
        <begin position="121"/>
        <end position="142"/>
    </location>
</feature>
<keyword evidence="4 5" id="KW-0472">Membrane</keyword>
<feature type="domain" description="G-protein coupled receptors family 1 profile" evidence="6">
    <location>
        <begin position="21"/>
        <end position="274"/>
    </location>
</feature>
<dbReference type="InterPro" id="IPR000276">
    <property type="entry name" value="GPCR_Rhodpsn"/>
</dbReference>
<evidence type="ECO:0000256" key="5">
    <source>
        <dbReference type="SAM" id="Phobius"/>
    </source>
</evidence>
<dbReference type="CDD" id="cd00637">
    <property type="entry name" value="7tm_classA_rhodopsin-like"/>
    <property type="match status" value="1"/>
</dbReference>
<dbReference type="AlphaFoldDB" id="A0A913ZNL9"/>
<feature type="transmembrane region" description="Helical" evidence="5">
    <location>
        <begin position="75"/>
        <end position="100"/>
    </location>
</feature>
<comment type="subcellular location">
    <subcellularLocation>
        <location evidence="1">Membrane</location>
    </subcellularLocation>
</comment>
<proteinExistence type="predicted"/>
<dbReference type="GO" id="GO:0004930">
    <property type="term" value="F:G protein-coupled receptor activity"/>
    <property type="evidence" value="ECO:0007669"/>
    <property type="project" value="InterPro"/>
</dbReference>
<evidence type="ECO:0000313" key="7">
    <source>
        <dbReference type="EnsemblMetazoa" id="XP_038052710.1"/>
    </source>
</evidence>
<keyword evidence="3 5" id="KW-1133">Transmembrane helix</keyword>
<organism evidence="7 8">
    <name type="scientific">Patiria miniata</name>
    <name type="common">Bat star</name>
    <name type="synonym">Asterina miniata</name>
    <dbReference type="NCBI Taxonomy" id="46514"/>
    <lineage>
        <taxon>Eukaryota</taxon>
        <taxon>Metazoa</taxon>
        <taxon>Echinodermata</taxon>
        <taxon>Eleutherozoa</taxon>
        <taxon>Asterozoa</taxon>
        <taxon>Asteroidea</taxon>
        <taxon>Valvatacea</taxon>
        <taxon>Valvatida</taxon>
        <taxon>Asterinidae</taxon>
        <taxon>Patiria</taxon>
    </lineage>
</organism>
<evidence type="ECO:0000313" key="8">
    <source>
        <dbReference type="Proteomes" id="UP000887568"/>
    </source>
</evidence>
<feature type="transmembrane region" description="Helical" evidence="5">
    <location>
        <begin position="257"/>
        <end position="276"/>
    </location>
</feature>
<feature type="transmembrane region" description="Helical" evidence="5">
    <location>
        <begin position="224"/>
        <end position="245"/>
    </location>
</feature>
<evidence type="ECO:0000256" key="4">
    <source>
        <dbReference type="ARBA" id="ARBA00023136"/>
    </source>
</evidence>
<dbReference type="PROSITE" id="PS50262">
    <property type="entry name" value="G_PROTEIN_RECEP_F1_2"/>
    <property type="match status" value="1"/>
</dbReference>
<dbReference type="PRINTS" id="PR00237">
    <property type="entry name" value="GPCRRHODOPSN"/>
</dbReference>
<dbReference type="RefSeq" id="XP_038052710.1">
    <property type="nucleotide sequence ID" value="XM_038196782.1"/>
</dbReference>
<dbReference type="PANTHER" id="PTHR45698:SF1">
    <property type="entry name" value="TRACE AMINE-ASSOCIATED RECEPTOR 13C-LIKE"/>
    <property type="match status" value="1"/>
</dbReference>
<feature type="transmembrane region" description="Helical" evidence="5">
    <location>
        <begin position="42"/>
        <end position="63"/>
    </location>
</feature>